<keyword evidence="5 8" id="KW-0812">Transmembrane</keyword>
<evidence type="ECO:0000313" key="12">
    <source>
        <dbReference type="Proteomes" id="UP000028995"/>
    </source>
</evidence>
<evidence type="ECO:0000256" key="1">
    <source>
        <dbReference type="ARBA" id="ARBA00004651"/>
    </source>
</evidence>
<organism evidence="11 12">
    <name type="scientific">Bifidobacterium choerinum</name>
    <dbReference type="NCBI Taxonomy" id="35760"/>
    <lineage>
        <taxon>Bacteria</taxon>
        <taxon>Bacillati</taxon>
        <taxon>Actinomycetota</taxon>
        <taxon>Actinomycetes</taxon>
        <taxon>Bifidobacteriales</taxon>
        <taxon>Bifidobacteriaceae</taxon>
        <taxon>Bifidobacterium</taxon>
    </lineage>
</organism>
<dbReference type="PANTHER" id="PTHR19139">
    <property type="entry name" value="AQUAPORIN TRANSPORTER"/>
    <property type="match status" value="1"/>
</dbReference>
<name>A0A087AEH1_9BIFI</name>
<feature type="transmembrane region" description="Helical" evidence="10">
    <location>
        <begin position="159"/>
        <end position="182"/>
    </location>
</feature>
<dbReference type="Gene3D" id="1.20.1080.10">
    <property type="entry name" value="Glycerol uptake facilitator protein"/>
    <property type="match status" value="1"/>
</dbReference>
<dbReference type="SUPFAM" id="SSF81338">
    <property type="entry name" value="Aquaporin-like"/>
    <property type="match status" value="1"/>
</dbReference>
<dbReference type="InterPro" id="IPR034294">
    <property type="entry name" value="Aquaporin_transptr"/>
</dbReference>
<evidence type="ECO:0000256" key="2">
    <source>
        <dbReference type="ARBA" id="ARBA00006175"/>
    </source>
</evidence>
<comment type="similarity">
    <text evidence="2 8">Belongs to the MIP/aquaporin (TC 1.A.8) family.</text>
</comment>
<keyword evidence="7 10" id="KW-0472">Membrane</keyword>
<evidence type="ECO:0000313" key="11">
    <source>
        <dbReference type="EMBL" id="KFI57171.1"/>
    </source>
</evidence>
<dbReference type="STRING" id="35760.BCHO_1203"/>
<dbReference type="GO" id="GO:0005886">
    <property type="term" value="C:plasma membrane"/>
    <property type="evidence" value="ECO:0007669"/>
    <property type="project" value="UniProtKB-SubCell"/>
</dbReference>
<dbReference type="EMBL" id="JGYU01000006">
    <property type="protein sequence ID" value="KFI57171.1"/>
    <property type="molecule type" value="Genomic_DNA"/>
</dbReference>
<feature type="transmembrane region" description="Helical" evidence="10">
    <location>
        <begin position="246"/>
        <end position="269"/>
    </location>
</feature>
<keyword evidence="4" id="KW-1003">Cell membrane</keyword>
<dbReference type="OrthoDB" id="9807293at2"/>
<sequence>MTAVDNDSTVDVREDAAVQNDGHSIWARLGAEFAGSLLICFAIYMVSSFGVVSFGLNLAFIVVATGVVYGAMTSIFARISGAQFNPAVTVAAMLTSKTRVRDGVFYIIAQVLGGLVAGALFVFLIPSSDTVNKSQWTMMAINGYDVNSLTYASMSQYGLTYGVTMAIVVELLASIIVVAAAMTTLKRNGRTTRSAAVTMGVAYAAAAAMAAPITGASINPMRATGVAVFAQHEEGSHTVNPLSQLWVFWVTAILAAAIVALVMIVAQLAHARENNGAAMDVDAAEAAMAQGDEADHAEHEADGAAPAVDVYEETESVDVQTPEAPATADGADSADEADGEVQQR</sequence>
<keyword evidence="6 10" id="KW-1133">Transmembrane helix</keyword>
<evidence type="ECO:0000256" key="8">
    <source>
        <dbReference type="RuleBase" id="RU000477"/>
    </source>
</evidence>
<dbReference type="Pfam" id="PF00230">
    <property type="entry name" value="MIP"/>
    <property type="match status" value="1"/>
</dbReference>
<keyword evidence="3 8" id="KW-0813">Transport</keyword>
<dbReference type="PROSITE" id="PS00221">
    <property type="entry name" value="MIP"/>
    <property type="match status" value="1"/>
</dbReference>
<comment type="subcellular location">
    <subcellularLocation>
        <location evidence="1">Cell membrane</location>
        <topology evidence="1">Multi-pass membrane protein</topology>
    </subcellularLocation>
</comment>
<evidence type="ECO:0000256" key="10">
    <source>
        <dbReference type="SAM" id="Phobius"/>
    </source>
</evidence>
<feature type="compositionally biased region" description="Acidic residues" evidence="9">
    <location>
        <begin position="332"/>
        <end position="344"/>
    </location>
</feature>
<feature type="transmembrane region" description="Helical" evidence="10">
    <location>
        <begin position="58"/>
        <end position="77"/>
    </location>
</feature>
<feature type="compositionally biased region" description="Basic and acidic residues" evidence="9">
    <location>
        <begin position="293"/>
        <end position="302"/>
    </location>
</feature>
<proteinExistence type="inferred from homology"/>
<dbReference type="AlphaFoldDB" id="A0A087AEH1"/>
<dbReference type="InterPro" id="IPR022357">
    <property type="entry name" value="MIP_CS"/>
</dbReference>
<feature type="region of interest" description="Disordered" evidence="9">
    <location>
        <begin position="287"/>
        <end position="344"/>
    </location>
</feature>
<evidence type="ECO:0000256" key="7">
    <source>
        <dbReference type="ARBA" id="ARBA00023136"/>
    </source>
</evidence>
<evidence type="ECO:0000256" key="5">
    <source>
        <dbReference type="ARBA" id="ARBA00022692"/>
    </source>
</evidence>
<evidence type="ECO:0000256" key="6">
    <source>
        <dbReference type="ARBA" id="ARBA00022989"/>
    </source>
</evidence>
<dbReference type="InterPro" id="IPR000425">
    <property type="entry name" value="MIP"/>
</dbReference>
<reference evidence="11 12" key="1">
    <citation type="submission" date="2014-03" db="EMBL/GenBank/DDBJ databases">
        <title>Genomics of Bifidobacteria.</title>
        <authorList>
            <person name="Ventura M."/>
            <person name="Milani C."/>
            <person name="Lugli G.A."/>
        </authorList>
    </citation>
    <scope>NUCLEOTIDE SEQUENCE [LARGE SCALE GENOMIC DNA]</scope>
    <source>
        <strain evidence="11 12">LMG 10510</strain>
    </source>
</reference>
<comment type="caution">
    <text evidence="11">The sequence shown here is derived from an EMBL/GenBank/DDBJ whole genome shotgun (WGS) entry which is preliminary data.</text>
</comment>
<dbReference type="eggNOG" id="COG0580">
    <property type="taxonomic scope" value="Bacteria"/>
</dbReference>
<dbReference type="GO" id="GO:0015250">
    <property type="term" value="F:water channel activity"/>
    <property type="evidence" value="ECO:0007669"/>
    <property type="project" value="TreeGrafter"/>
</dbReference>
<dbReference type="RefSeq" id="WP_024540403.1">
    <property type="nucleotide sequence ID" value="NZ_JGYU01000006.1"/>
</dbReference>
<feature type="transmembrane region" description="Helical" evidence="10">
    <location>
        <begin position="194"/>
        <end position="213"/>
    </location>
</feature>
<evidence type="ECO:0000256" key="9">
    <source>
        <dbReference type="SAM" id="MobiDB-lite"/>
    </source>
</evidence>
<keyword evidence="12" id="KW-1185">Reference proteome</keyword>
<dbReference type="InterPro" id="IPR023271">
    <property type="entry name" value="Aquaporin-like"/>
</dbReference>
<dbReference type="Proteomes" id="UP000028995">
    <property type="component" value="Unassembled WGS sequence"/>
</dbReference>
<accession>A0A087AEH1</accession>
<feature type="transmembrane region" description="Helical" evidence="10">
    <location>
        <begin position="33"/>
        <end position="52"/>
    </location>
</feature>
<evidence type="ECO:0000256" key="4">
    <source>
        <dbReference type="ARBA" id="ARBA00022475"/>
    </source>
</evidence>
<feature type="transmembrane region" description="Helical" evidence="10">
    <location>
        <begin position="103"/>
        <end position="125"/>
    </location>
</feature>
<gene>
    <name evidence="11" type="ORF">BCHO_1203</name>
</gene>
<dbReference type="PANTHER" id="PTHR19139:SF199">
    <property type="entry name" value="MIP17260P"/>
    <property type="match status" value="1"/>
</dbReference>
<protein>
    <submittedName>
        <fullName evidence="11">Membrane channel protein</fullName>
    </submittedName>
</protein>
<evidence type="ECO:0000256" key="3">
    <source>
        <dbReference type="ARBA" id="ARBA00022448"/>
    </source>
</evidence>
<dbReference type="PRINTS" id="PR00783">
    <property type="entry name" value="MINTRINSICP"/>
</dbReference>